<dbReference type="EMBL" id="LR902027">
    <property type="protein sequence ID" value="CAD7249837.1"/>
    <property type="molecule type" value="Genomic_DNA"/>
</dbReference>
<evidence type="ECO:0000256" key="2">
    <source>
        <dbReference type="SAM" id="Phobius"/>
    </source>
</evidence>
<organism evidence="3">
    <name type="scientific">Darwinula stevensoni</name>
    <dbReference type="NCBI Taxonomy" id="69355"/>
    <lineage>
        <taxon>Eukaryota</taxon>
        <taxon>Metazoa</taxon>
        <taxon>Ecdysozoa</taxon>
        <taxon>Arthropoda</taxon>
        <taxon>Crustacea</taxon>
        <taxon>Oligostraca</taxon>
        <taxon>Ostracoda</taxon>
        <taxon>Podocopa</taxon>
        <taxon>Podocopida</taxon>
        <taxon>Darwinulocopina</taxon>
        <taxon>Darwinuloidea</taxon>
        <taxon>Darwinulidae</taxon>
        <taxon>Darwinula</taxon>
    </lineage>
</organism>
<dbReference type="AlphaFoldDB" id="A0A7R9A973"/>
<reference evidence="3" key="1">
    <citation type="submission" date="2020-11" db="EMBL/GenBank/DDBJ databases">
        <authorList>
            <person name="Tran Van P."/>
        </authorList>
    </citation>
    <scope>NUCLEOTIDE SEQUENCE</scope>
</reference>
<evidence type="ECO:0000256" key="1">
    <source>
        <dbReference type="SAM" id="MobiDB-lite"/>
    </source>
</evidence>
<proteinExistence type="predicted"/>
<feature type="transmembrane region" description="Helical" evidence="2">
    <location>
        <begin position="79"/>
        <end position="100"/>
    </location>
</feature>
<keyword evidence="2" id="KW-0812">Transmembrane</keyword>
<keyword evidence="2" id="KW-1133">Transmembrane helix</keyword>
<feature type="region of interest" description="Disordered" evidence="1">
    <location>
        <begin position="136"/>
        <end position="163"/>
    </location>
</feature>
<dbReference type="EMBL" id="CAJPEV010002510">
    <property type="protein sequence ID" value="CAG0897155.1"/>
    <property type="molecule type" value="Genomic_DNA"/>
</dbReference>
<sequence>METSSRRKRETSDTKEKRKGRRWKGLVPPDGAPGPKESPKDKGRRRDCRRRGEKSDRDEDRDCDDEPDRDEDRDCDRSFPVWITLAAISGVCAGVGVFTYCCCCCWKAARGKLPGNLTEPKEDAGSTDASLYTISTMRTEEEEPSDPPPPYAFDPPPPPYPIV</sequence>
<dbReference type="Proteomes" id="UP000677054">
    <property type="component" value="Unassembled WGS sequence"/>
</dbReference>
<gene>
    <name evidence="3" type="ORF">DSTB1V02_LOCUS9624</name>
</gene>
<feature type="compositionally biased region" description="Basic residues" evidence="1">
    <location>
        <begin position="42"/>
        <end position="52"/>
    </location>
</feature>
<accession>A0A7R9A973</accession>
<feature type="compositionally biased region" description="Pro residues" evidence="1">
    <location>
        <begin position="146"/>
        <end position="163"/>
    </location>
</feature>
<evidence type="ECO:0000313" key="4">
    <source>
        <dbReference type="Proteomes" id="UP000677054"/>
    </source>
</evidence>
<evidence type="ECO:0000313" key="3">
    <source>
        <dbReference type="EMBL" id="CAD7249837.1"/>
    </source>
</evidence>
<protein>
    <submittedName>
        <fullName evidence="3">Uncharacterized protein</fullName>
    </submittedName>
</protein>
<keyword evidence="4" id="KW-1185">Reference proteome</keyword>
<name>A0A7R9A973_9CRUS</name>
<feature type="region of interest" description="Disordered" evidence="1">
    <location>
        <begin position="1"/>
        <end position="76"/>
    </location>
</feature>
<keyword evidence="2" id="KW-0472">Membrane</keyword>